<keyword evidence="3" id="KW-0574">Periplasm</keyword>
<dbReference type="Gene3D" id="3.40.190.170">
    <property type="entry name" value="Bacterial extracellular solute-binding protein, family 7"/>
    <property type="match status" value="1"/>
</dbReference>
<feature type="signal peptide" evidence="4">
    <location>
        <begin position="1"/>
        <end position="28"/>
    </location>
</feature>
<reference evidence="5 6" key="1">
    <citation type="submission" date="2018-06" db="EMBL/GenBank/DDBJ databases">
        <title>Genomic Encyclopedia of Archaeal and Bacterial Type Strains, Phase II (KMG-II): from individual species to whole genera.</title>
        <authorList>
            <person name="Goeker M."/>
        </authorList>
    </citation>
    <scope>NUCLEOTIDE SEQUENCE [LARGE SCALE GENOMIC DNA]</scope>
    <source>
        <strain evidence="5 6">DSM 22011</strain>
    </source>
</reference>
<name>A0A327XZ34_9RHOB</name>
<dbReference type="GO" id="GO:0055085">
    <property type="term" value="P:transmembrane transport"/>
    <property type="evidence" value="ECO:0007669"/>
    <property type="project" value="InterPro"/>
</dbReference>
<dbReference type="CDD" id="cd13603">
    <property type="entry name" value="PBP2_TRAP_Siap_TeaA_like"/>
    <property type="match status" value="1"/>
</dbReference>
<feature type="chain" id="PRO_5016330016" evidence="4">
    <location>
        <begin position="29"/>
        <end position="341"/>
    </location>
</feature>
<evidence type="ECO:0000256" key="3">
    <source>
        <dbReference type="ARBA" id="ARBA00022764"/>
    </source>
</evidence>
<dbReference type="GO" id="GO:0042597">
    <property type="term" value="C:periplasmic space"/>
    <property type="evidence" value="ECO:0007669"/>
    <property type="project" value="UniProtKB-SubCell"/>
</dbReference>
<evidence type="ECO:0000256" key="4">
    <source>
        <dbReference type="SAM" id="SignalP"/>
    </source>
</evidence>
<dbReference type="Pfam" id="PF03480">
    <property type="entry name" value="DctP"/>
    <property type="match status" value="1"/>
</dbReference>
<proteinExistence type="predicted"/>
<evidence type="ECO:0000256" key="1">
    <source>
        <dbReference type="ARBA" id="ARBA00004418"/>
    </source>
</evidence>
<dbReference type="PANTHER" id="PTHR33376">
    <property type="match status" value="1"/>
</dbReference>
<dbReference type="InterPro" id="IPR018389">
    <property type="entry name" value="DctP_fam"/>
</dbReference>
<dbReference type="InterPro" id="IPR038404">
    <property type="entry name" value="TRAP_DctP_sf"/>
</dbReference>
<gene>
    <name evidence="5" type="ORF">ATI53_103128</name>
</gene>
<dbReference type="PANTHER" id="PTHR33376:SF5">
    <property type="entry name" value="EXTRACYTOPLASMIC SOLUTE RECEPTOR PROTEIN"/>
    <property type="match status" value="1"/>
</dbReference>
<evidence type="ECO:0000313" key="5">
    <source>
        <dbReference type="EMBL" id="RAK14000.1"/>
    </source>
</evidence>
<dbReference type="RefSeq" id="WP_009503982.1">
    <property type="nucleotide sequence ID" value="NZ_LIGK01000031.1"/>
</dbReference>
<dbReference type="EMBL" id="QLMG01000031">
    <property type="protein sequence ID" value="RAK14000.1"/>
    <property type="molecule type" value="Genomic_DNA"/>
</dbReference>
<dbReference type="OrthoDB" id="7822595at2"/>
<keyword evidence="2 4" id="KW-0732">Signal</keyword>
<evidence type="ECO:0000256" key="2">
    <source>
        <dbReference type="ARBA" id="ARBA00022729"/>
    </source>
</evidence>
<dbReference type="NCBIfam" id="NF037995">
    <property type="entry name" value="TRAP_S1"/>
    <property type="match status" value="1"/>
</dbReference>
<protein>
    <submittedName>
        <fullName evidence="5">TRAP-type C4-dicarboxylate transport system substrate-binding protein</fullName>
    </submittedName>
</protein>
<comment type="subcellular location">
    <subcellularLocation>
        <location evidence="1">Periplasm</location>
    </subcellularLocation>
</comment>
<keyword evidence="6" id="KW-1185">Reference proteome</keyword>
<comment type="caution">
    <text evidence="5">The sequence shown here is derived from an EMBL/GenBank/DDBJ whole genome shotgun (WGS) entry which is preliminary data.</text>
</comment>
<accession>A0A327XZ34</accession>
<evidence type="ECO:0000313" key="6">
    <source>
        <dbReference type="Proteomes" id="UP000249165"/>
    </source>
</evidence>
<dbReference type="Proteomes" id="UP000249165">
    <property type="component" value="Unassembled WGS sequence"/>
</dbReference>
<sequence length="341" mass="36987">MFKRFSKKTAHLLAAGCLMAGMATTAQAAELRFVHAYPTASQHHKNVLWFTEQVSEKTDGEVTFRIFPSAQIMPINQELPAILSGQVSMTYSIAPVVASVEPLWGIFDLPFLFDIKVDDTSLGRKFFESEKGGGILAKAMEKRGFKLISIAPTDYPSSFYLTDSNAIETMDDLKGLKIRIAGGRIGQLAGEAYGYSPIAIAGAELVPALSQGVVDGGILPPLYAYDNKLPVKGLTIAPFAWVGLTPIIMSLAEFEALTEDQQQVMLDTGKELGARALAIVEERTAKGLKALEDEGATVVILSDEDTPAWQAKAKPVWDAFVEENGEDARIMLEEAIALRSE</sequence>
<dbReference type="AlphaFoldDB" id="A0A327XZ34"/>
<organism evidence="5 6">
    <name type="scientific">Salipiger aestuarii</name>
    <dbReference type="NCBI Taxonomy" id="568098"/>
    <lineage>
        <taxon>Bacteria</taxon>
        <taxon>Pseudomonadati</taxon>
        <taxon>Pseudomonadota</taxon>
        <taxon>Alphaproteobacteria</taxon>
        <taxon>Rhodobacterales</taxon>
        <taxon>Roseobacteraceae</taxon>
        <taxon>Salipiger</taxon>
    </lineage>
</organism>